<dbReference type="Proteomes" id="UP000228945">
    <property type="component" value="Chromosome"/>
</dbReference>
<feature type="signal peptide" evidence="13">
    <location>
        <begin position="1"/>
        <end position="29"/>
    </location>
</feature>
<evidence type="ECO:0000256" key="11">
    <source>
        <dbReference type="PROSITE-ProRule" id="PRU01360"/>
    </source>
</evidence>
<dbReference type="InterPro" id="IPR006311">
    <property type="entry name" value="TAT_signal"/>
</dbReference>
<keyword evidence="9 11" id="KW-0472">Membrane</keyword>
<keyword evidence="4" id="KW-0410">Iron transport</keyword>
<dbReference type="PANTHER" id="PTHR32552">
    <property type="entry name" value="FERRICHROME IRON RECEPTOR-RELATED"/>
    <property type="match status" value="1"/>
</dbReference>
<reference evidence="16 17" key="1">
    <citation type="submission" date="2017-10" db="EMBL/GenBank/DDBJ databases">
        <title>Genome sequence of Caulobacter mirabilis FWC38.</title>
        <authorList>
            <person name="Fiebig A."/>
            <person name="Crosson S."/>
        </authorList>
    </citation>
    <scope>NUCLEOTIDE SEQUENCE [LARGE SCALE GENOMIC DNA]</scope>
    <source>
        <strain evidence="16 17">FWC 38</strain>
    </source>
</reference>
<dbReference type="PROSITE" id="PS51318">
    <property type="entry name" value="TAT"/>
    <property type="match status" value="1"/>
</dbReference>
<dbReference type="KEGG" id="cmb:CSW64_18170"/>
<keyword evidence="7" id="KW-0406">Ion transport</keyword>
<dbReference type="InterPro" id="IPR012910">
    <property type="entry name" value="Plug_dom"/>
</dbReference>
<keyword evidence="16" id="KW-0675">Receptor</keyword>
<dbReference type="Pfam" id="PF00593">
    <property type="entry name" value="TonB_dep_Rec_b-barrel"/>
    <property type="match status" value="2"/>
</dbReference>
<dbReference type="EMBL" id="CP024201">
    <property type="protein sequence ID" value="ATQ44174.1"/>
    <property type="molecule type" value="Genomic_DNA"/>
</dbReference>
<keyword evidence="5 11" id="KW-0812">Transmembrane</keyword>
<feature type="domain" description="TonB-dependent receptor-like beta-barrel" evidence="14">
    <location>
        <begin position="848"/>
        <end position="933"/>
    </location>
</feature>
<dbReference type="Gene3D" id="2.40.170.20">
    <property type="entry name" value="TonB-dependent receptor, beta-barrel domain"/>
    <property type="match status" value="3"/>
</dbReference>
<feature type="domain" description="TonB-dependent receptor plug" evidence="15">
    <location>
        <begin position="54"/>
        <end position="161"/>
    </location>
</feature>
<dbReference type="PROSITE" id="PS52016">
    <property type="entry name" value="TONB_DEPENDENT_REC_3"/>
    <property type="match status" value="1"/>
</dbReference>
<protein>
    <submittedName>
        <fullName evidence="16">TonB-denpendent receptor</fullName>
    </submittedName>
</protein>
<dbReference type="GO" id="GO:0006826">
    <property type="term" value="P:iron ion transport"/>
    <property type="evidence" value="ECO:0007669"/>
    <property type="project" value="UniProtKB-KW"/>
</dbReference>
<keyword evidence="6" id="KW-0408">Iron</keyword>
<evidence type="ECO:0000256" key="6">
    <source>
        <dbReference type="ARBA" id="ARBA00023004"/>
    </source>
</evidence>
<dbReference type="SUPFAM" id="SSF56935">
    <property type="entry name" value="Porins"/>
    <property type="match status" value="1"/>
</dbReference>
<evidence type="ECO:0000256" key="9">
    <source>
        <dbReference type="ARBA" id="ARBA00023136"/>
    </source>
</evidence>
<gene>
    <name evidence="16" type="ORF">CSW64_18170</name>
</gene>
<evidence type="ECO:0000256" key="12">
    <source>
        <dbReference type="RuleBase" id="RU003357"/>
    </source>
</evidence>
<organism evidence="16 17">
    <name type="scientific">Caulobacter mirabilis</name>
    <dbReference type="NCBI Taxonomy" id="69666"/>
    <lineage>
        <taxon>Bacteria</taxon>
        <taxon>Pseudomonadati</taxon>
        <taxon>Pseudomonadota</taxon>
        <taxon>Alphaproteobacteria</taxon>
        <taxon>Caulobacterales</taxon>
        <taxon>Caulobacteraceae</taxon>
        <taxon>Caulobacter</taxon>
    </lineage>
</organism>
<evidence type="ECO:0000256" key="10">
    <source>
        <dbReference type="ARBA" id="ARBA00023237"/>
    </source>
</evidence>
<evidence type="ECO:0000256" key="4">
    <source>
        <dbReference type="ARBA" id="ARBA00022496"/>
    </source>
</evidence>
<proteinExistence type="inferred from homology"/>
<evidence type="ECO:0000259" key="15">
    <source>
        <dbReference type="Pfam" id="PF07715"/>
    </source>
</evidence>
<dbReference type="PANTHER" id="PTHR32552:SF81">
    <property type="entry name" value="TONB-DEPENDENT OUTER MEMBRANE RECEPTOR"/>
    <property type="match status" value="1"/>
</dbReference>
<evidence type="ECO:0000256" key="1">
    <source>
        <dbReference type="ARBA" id="ARBA00004571"/>
    </source>
</evidence>
<dbReference type="AlphaFoldDB" id="A0A2D2B1N7"/>
<dbReference type="GO" id="GO:0009279">
    <property type="term" value="C:cell outer membrane"/>
    <property type="evidence" value="ECO:0007669"/>
    <property type="project" value="UniProtKB-SubCell"/>
</dbReference>
<evidence type="ECO:0000256" key="7">
    <source>
        <dbReference type="ARBA" id="ARBA00023065"/>
    </source>
</evidence>
<dbReference type="Pfam" id="PF07715">
    <property type="entry name" value="Plug"/>
    <property type="match status" value="1"/>
</dbReference>
<keyword evidence="10 11" id="KW-0998">Cell outer membrane</keyword>
<evidence type="ECO:0000259" key="14">
    <source>
        <dbReference type="Pfam" id="PF00593"/>
    </source>
</evidence>
<dbReference type="OrthoDB" id="9760333at2"/>
<dbReference type="InterPro" id="IPR000531">
    <property type="entry name" value="Beta-barrel_TonB"/>
</dbReference>
<dbReference type="InterPro" id="IPR036942">
    <property type="entry name" value="Beta-barrel_TonB_sf"/>
</dbReference>
<sequence length="971" mass="106369">MLASSYRRALMRAGVSVGALLVAAGAAQAQEAGQETGATVEELIVTAQKKEEAIQDVPIAISAFSAKALEAQKIEGGTDLVKSVPNVTFSKTNFSGYNFQIRGVGTKALAVSTDPAVAISFNNSALIRNRLFEQEYFDVERVEVLRGPQGTLYGRNATGGVVNMITARPKLGAFGAQVEAEIGNFDSRRVKAMVNVPIGETLAVRVAGALTSRSGYGFNATTGSDIDGRELWSGRLSLAWRPTDRFNAEFVWEHFDEDDNRARTSKQLCHRDAGPARVGVIDISNSPMERGMLSQGCKPGSLYEDGAYGTPNGASIPFVTAAQTMSVLGYDAGFNPIFAMKPIDPYGGRMQSRDLRRIESHFDPKYRAKADIYQLNLDVELTPSLQLFSQTLYNQDEYFASQDYNRFTSDPIFNDSNLATPGSRLAITPGGIYTDPQLGASNTIMGLDIVKAKSTQLSQEFRLQSSFDGPFNFSAGVNYLEYETEEDYYVFFNAITLVAESFFNAAINGGTSSACAAGATTGCVYIDPNPVDRINGRGHNYYRSQNPYKLSSRAAFGEVYWDVADNLKITAGLRYTMDRKRFTLMPTQLLMAPNIGGGYINEGFRTTGRISQEWKEMTGRVGFDWKPIVPFTDETMVYAFLSRGYKGGGANPPGIDADPNWLYFPAQPATYRPEFVNAFEVGTKNVLLGGSLVLNGAAFYYDYSDYQISKIVDRTAVNENFDAKVWGAELEAIWAPTRDLRFNASLGFLKTRLADGAQSIDMMDRLQGNTDYLVVKPWSQLTSNCVVPKAIVEKLMASPMYAGQNGFPLQFLCGGGLLGDLRPGGSWASLYGVSFDPATQSPNGGAGFMADLSGNELPNSPHWTASLGAQYTWHIGDSWEATLRGDYYRQGESYARIYNTEFDRLKAWDNLNLALTVAKPDSGLQLQLYVKNVFDESPITDAFLNSDDSALTTNVFTLDPRLVGLSVRKTF</sequence>
<name>A0A2D2B1N7_9CAUL</name>
<dbReference type="InterPro" id="IPR039426">
    <property type="entry name" value="TonB-dep_rcpt-like"/>
</dbReference>
<evidence type="ECO:0000313" key="16">
    <source>
        <dbReference type="EMBL" id="ATQ44174.1"/>
    </source>
</evidence>
<keyword evidence="13" id="KW-0732">Signal</keyword>
<keyword evidence="3 11" id="KW-1134">Transmembrane beta strand</keyword>
<feature type="domain" description="TonB-dependent receptor-like beta-barrel" evidence="14">
    <location>
        <begin position="376"/>
        <end position="779"/>
    </location>
</feature>
<evidence type="ECO:0000256" key="5">
    <source>
        <dbReference type="ARBA" id="ARBA00022692"/>
    </source>
</evidence>
<keyword evidence="2 11" id="KW-0813">Transport</keyword>
<evidence type="ECO:0000256" key="13">
    <source>
        <dbReference type="SAM" id="SignalP"/>
    </source>
</evidence>
<comment type="similarity">
    <text evidence="11 12">Belongs to the TonB-dependent receptor family.</text>
</comment>
<feature type="chain" id="PRO_5013911074" evidence="13">
    <location>
        <begin position="30"/>
        <end position="971"/>
    </location>
</feature>
<evidence type="ECO:0000256" key="2">
    <source>
        <dbReference type="ARBA" id="ARBA00022448"/>
    </source>
</evidence>
<keyword evidence="17" id="KW-1185">Reference proteome</keyword>
<accession>A0A2D2B1N7</accession>
<comment type="subcellular location">
    <subcellularLocation>
        <location evidence="1 11">Cell outer membrane</location>
        <topology evidence="1 11">Multi-pass membrane protein</topology>
    </subcellularLocation>
</comment>
<evidence type="ECO:0000256" key="3">
    <source>
        <dbReference type="ARBA" id="ARBA00022452"/>
    </source>
</evidence>
<keyword evidence="8 12" id="KW-0798">TonB box</keyword>
<evidence type="ECO:0000313" key="17">
    <source>
        <dbReference type="Proteomes" id="UP000228945"/>
    </source>
</evidence>
<evidence type="ECO:0000256" key="8">
    <source>
        <dbReference type="ARBA" id="ARBA00023077"/>
    </source>
</evidence>